<dbReference type="AlphaFoldDB" id="U4LBI5"/>
<sequence>MKIFNHISTVLFGLFALSHAIPAPTAIESAAIEQRDVVEAGAGAKVAEMLLKDTFEKMKVIDKKYMAYKRITLNDIGQWQSEVRTCFTGFTGTCNGNLGCNVFDLNLLSKTVFEMLKELNITFVGLCGKGGGLLGLESILYLVIGLLCSGLIESVVSLVRSLLSLNGGVGLLGILGPQLGGAGGSLGFLSGLGLLGSILNLGRGI</sequence>
<accession>U4LBI5</accession>
<gene>
    <name evidence="3" type="ORF">PCON_07266</name>
</gene>
<feature type="transmembrane region" description="Helical" evidence="1">
    <location>
        <begin position="171"/>
        <end position="199"/>
    </location>
</feature>
<organism evidence="3 4">
    <name type="scientific">Pyronema omphalodes (strain CBS 100304)</name>
    <name type="common">Pyronema confluens</name>
    <dbReference type="NCBI Taxonomy" id="1076935"/>
    <lineage>
        <taxon>Eukaryota</taxon>
        <taxon>Fungi</taxon>
        <taxon>Dikarya</taxon>
        <taxon>Ascomycota</taxon>
        <taxon>Pezizomycotina</taxon>
        <taxon>Pezizomycetes</taxon>
        <taxon>Pezizales</taxon>
        <taxon>Pyronemataceae</taxon>
        <taxon>Pyronema</taxon>
    </lineage>
</organism>
<evidence type="ECO:0000313" key="4">
    <source>
        <dbReference type="Proteomes" id="UP000018144"/>
    </source>
</evidence>
<dbReference type="Proteomes" id="UP000018144">
    <property type="component" value="Unassembled WGS sequence"/>
</dbReference>
<dbReference type="OrthoDB" id="10543821at2759"/>
<feature type="chain" id="PRO_5004651292" evidence="2">
    <location>
        <begin position="21"/>
        <end position="205"/>
    </location>
</feature>
<protein>
    <submittedName>
        <fullName evidence="3">Uncharacterized protein</fullName>
    </submittedName>
</protein>
<keyword evidence="1" id="KW-0472">Membrane</keyword>
<dbReference type="EMBL" id="HF935361">
    <property type="protein sequence ID" value="CCX07677.1"/>
    <property type="molecule type" value="Genomic_DNA"/>
</dbReference>
<keyword evidence="4" id="KW-1185">Reference proteome</keyword>
<evidence type="ECO:0000256" key="1">
    <source>
        <dbReference type="SAM" id="Phobius"/>
    </source>
</evidence>
<proteinExistence type="predicted"/>
<keyword evidence="1" id="KW-1133">Transmembrane helix</keyword>
<name>U4LBI5_PYROM</name>
<evidence type="ECO:0000256" key="2">
    <source>
        <dbReference type="SAM" id="SignalP"/>
    </source>
</evidence>
<keyword evidence="1" id="KW-0812">Transmembrane</keyword>
<feature type="signal peptide" evidence="2">
    <location>
        <begin position="1"/>
        <end position="20"/>
    </location>
</feature>
<feature type="transmembrane region" description="Helical" evidence="1">
    <location>
        <begin position="139"/>
        <end position="159"/>
    </location>
</feature>
<evidence type="ECO:0000313" key="3">
    <source>
        <dbReference type="EMBL" id="CCX07677.1"/>
    </source>
</evidence>
<reference evidence="3 4" key="1">
    <citation type="journal article" date="2013" name="PLoS Genet.">
        <title>The genome and development-dependent transcriptomes of Pyronema confluens: a window into fungal evolution.</title>
        <authorList>
            <person name="Traeger S."/>
            <person name="Altegoer F."/>
            <person name="Freitag M."/>
            <person name="Gabaldon T."/>
            <person name="Kempken F."/>
            <person name="Kumar A."/>
            <person name="Marcet-Houben M."/>
            <person name="Poggeler S."/>
            <person name="Stajich J.E."/>
            <person name="Nowrousian M."/>
        </authorList>
    </citation>
    <scope>NUCLEOTIDE SEQUENCE [LARGE SCALE GENOMIC DNA]</scope>
    <source>
        <strain evidence="4">CBS 100304</strain>
        <tissue evidence="3">Vegetative mycelium</tissue>
    </source>
</reference>
<keyword evidence="2" id="KW-0732">Signal</keyword>